<dbReference type="GO" id="GO:0005886">
    <property type="term" value="C:plasma membrane"/>
    <property type="evidence" value="ECO:0007669"/>
    <property type="project" value="UniProtKB-SubCell"/>
</dbReference>
<dbReference type="Pfam" id="PF04290">
    <property type="entry name" value="DctQ"/>
    <property type="match status" value="1"/>
</dbReference>
<dbReference type="InterPro" id="IPR055348">
    <property type="entry name" value="DctQ"/>
</dbReference>
<keyword evidence="3" id="KW-1003">Cell membrane</keyword>
<protein>
    <submittedName>
        <fullName evidence="11">Tripartite ATP-independent periplasmic transporter DctQ component</fullName>
    </submittedName>
</protein>
<evidence type="ECO:0000256" key="2">
    <source>
        <dbReference type="ARBA" id="ARBA00022448"/>
    </source>
</evidence>
<sequence>MNNKFLLTIRRITEGFVLLMIVVMTVIISYQVLSRFGLNYTPTWIQPLSLLLMVWIGFIGIAIGIQDNSHIKINLFVSKMPGKVQVVLNYIQRLLAILFGFFMLIEGSKFSFSMMNSQISGLGVPSAILYGVVPIAGLLVIVYLVFEFFGKWVGILEESEVEE</sequence>
<evidence type="ECO:0000256" key="6">
    <source>
        <dbReference type="ARBA" id="ARBA00022989"/>
    </source>
</evidence>
<reference evidence="11 12" key="1">
    <citation type="journal article" date="2011" name="J. Bacteriol.">
        <title>The Draft Genome of Planococcus donghaensis MPA1U2 Reveals Nonsporulation Pathways Controlled by a Conserved Spo0A Regulon.</title>
        <authorList>
            <person name="Pearson M.D."/>
            <person name="Noller H.F."/>
        </authorList>
    </citation>
    <scope>NUCLEOTIDE SEQUENCE [LARGE SCALE GENOMIC DNA]</scope>
    <source>
        <strain evidence="11 12">MPA1U2</strain>
    </source>
</reference>
<feature type="transmembrane region" description="Helical" evidence="9">
    <location>
        <begin position="12"/>
        <end position="32"/>
    </location>
</feature>
<feature type="transmembrane region" description="Helical" evidence="9">
    <location>
        <begin position="127"/>
        <end position="146"/>
    </location>
</feature>
<dbReference type="InterPro" id="IPR007387">
    <property type="entry name" value="TRAP_DctQ"/>
</dbReference>
<feature type="transmembrane region" description="Helical" evidence="9">
    <location>
        <begin position="44"/>
        <end position="65"/>
    </location>
</feature>
<evidence type="ECO:0000256" key="1">
    <source>
        <dbReference type="ARBA" id="ARBA00004429"/>
    </source>
</evidence>
<keyword evidence="4" id="KW-0997">Cell inner membrane</keyword>
<proteinExistence type="inferred from homology"/>
<keyword evidence="2" id="KW-0813">Transport</keyword>
<accession>E7RG63</accession>
<evidence type="ECO:0000256" key="3">
    <source>
        <dbReference type="ARBA" id="ARBA00022475"/>
    </source>
</evidence>
<dbReference type="PANTHER" id="PTHR35011">
    <property type="entry name" value="2,3-DIKETO-L-GULONATE TRAP TRANSPORTER SMALL PERMEASE PROTEIN YIAM"/>
    <property type="match status" value="1"/>
</dbReference>
<keyword evidence="5 9" id="KW-0812">Transmembrane</keyword>
<dbReference type="OrthoDB" id="9815614at2"/>
<evidence type="ECO:0000313" key="12">
    <source>
        <dbReference type="Proteomes" id="UP000003052"/>
    </source>
</evidence>
<name>E7RG63_9BACL</name>
<keyword evidence="7 9" id="KW-0472">Membrane</keyword>
<comment type="similarity">
    <text evidence="8">Belongs to the TRAP transporter small permease family.</text>
</comment>
<gene>
    <name evidence="11" type="ORF">GPDM_07305</name>
</gene>
<evidence type="ECO:0000256" key="7">
    <source>
        <dbReference type="ARBA" id="ARBA00023136"/>
    </source>
</evidence>
<evidence type="ECO:0000256" key="9">
    <source>
        <dbReference type="SAM" id="Phobius"/>
    </source>
</evidence>
<dbReference type="GO" id="GO:0022857">
    <property type="term" value="F:transmembrane transporter activity"/>
    <property type="evidence" value="ECO:0007669"/>
    <property type="project" value="TreeGrafter"/>
</dbReference>
<dbReference type="Proteomes" id="UP000003052">
    <property type="component" value="Unassembled WGS sequence"/>
</dbReference>
<evidence type="ECO:0000256" key="4">
    <source>
        <dbReference type="ARBA" id="ARBA00022519"/>
    </source>
</evidence>
<evidence type="ECO:0000256" key="8">
    <source>
        <dbReference type="ARBA" id="ARBA00038436"/>
    </source>
</evidence>
<comment type="caution">
    <text evidence="11">The sequence shown here is derived from an EMBL/GenBank/DDBJ whole genome shotgun (WGS) entry which is preliminary data.</text>
</comment>
<dbReference type="EMBL" id="AEPB01000026">
    <property type="protein sequence ID" value="EGA90010.1"/>
    <property type="molecule type" value="Genomic_DNA"/>
</dbReference>
<comment type="subcellular location">
    <subcellularLocation>
        <location evidence="1">Cell inner membrane</location>
        <topology evidence="1">Multi-pass membrane protein</topology>
    </subcellularLocation>
</comment>
<keyword evidence="6 9" id="KW-1133">Transmembrane helix</keyword>
<dbReference type="AlphaFoldDB" id="E7RG63"/>
<feature type="transmembrane region" description="Helical" evidence="9">
    <location>
        <begin position="86"/>
        <end position="107"/>
    </location>
</feature>
<evidence type="ECO:0000259" key="10">
    <source>
        <dbReference type="Pfam" id="PF04290"/>
    </source>
</evidence>
<dbReference type="GO" id="GO:0015740">
    <property type="term" value="P:C4-dicarboxylate transport"/>
    <property type="evidence" value="ECO:0007669"/>
    <property type="project" value="TreeGrafter"/>
</dbReference>
<feature type="domain" description="Tripartite ATP-independent periplasmic transporters DctQ component" evidence="10">
    <location>
        <begin position="24"/>
        <end position="151"/>
    </location>
</feature>
<evidence type="ECO:0000256" key="5">
    <source>
        <dbReference type="ARBA" id="ARBA00022692"/>
    </source>
</evidence>
<organism evidence="11 12">
    <name type="scientific">Planococcus donghaensis MPA1U2</name>
    <dbReference type="NCBI Taxonomy" id="933115"/>
    <lineage>
        <taxon>Bacteria</taxon>
        <taxon>Bacillati</taxon>
        <taxon>Bacillota</taxon>
        <taxon>Bacilli</taxon>
        <taxon>Bacillales</taxon>
        <taxon>Caryophanaceae</taxon>
        <taxon>Planococcus</taxon>
    </lineage>
</organism>
<dbReference type="eggNOG" id="COG3090">
    <property type="taxonomic scope" value="Bacteria"/>
</dbReference>
<dbReference type="PANTHER" id="PTHR35011:SF11">
    <property type="entry name" value="TRAP TRANSPORTER SMALL PERMEASE PROTEIN"/>
    <property type="match status" value="1"/>
</dbReference>
<dbReference type="RefSeq" id="WP_008430229.1">
    <property type="nucleotide sequence ID" value="NZ_AEPB01000026.1"/>
</dbReference>
<evidence type="ECO:0000313" key="11">
    <source>
        <dbReference type="EMBL" id="EGA90010.1"/>
    </source>
</evidence>